<dbReference type="Gene3D" id="3.40.50.720">
    <property type="entry name" value="NAD(P)-binding Rossmann-like Domain"/>
    <property type="match status" value="1"/>
</dbReference>
<name>A0A3E0GWP4_9PSEU</name>
<keyword evidence="5" id="KW-0753">Steroid metabolism</keyword>
<keyword evidence="2" id="KW-0560">Oxidoreductase</keyword>
<dbReference type="PRINTS" id="PR00080">
    <property type="entry name" value="SDRFAMILY"/>
</dbReference>
<comment type="similarity">
    <text evidence="1">Belongs to the short-chain dehydrogenases/reductases (SDR) family.</text>
</comment>
<dbReference type="OrthoDB" id="286404at2"/>
<dbReference type="PRINTS" id="PR00081">
    <property type="entry name" value="GDHRDH"/>
</dbReference>
<dbReference type="Pfam" id="PF13561">
    <property type="entry name" value="adh_short_C2"/>
    <property type="match status" value="1"/>
</dbReference>
<keyword evidence="3" id="KW-0520">NAD</keyword>
<evidence type="ECO:0000256" key="5">
    <source>
        <dbReference type="ARBA" id="ARBA00023221"/>
    </source>
</evidence>
<reference evidence="6 7" key="1">
    <citation type="submission" date="2018-08" db="EMBL/GenBank/DDBJ databases">
        <title>Genomic Encyclopedia of Archaeal and Bacterial Type Strains, Phase II (KMG-II): from individual species to whole genera.</title>
        <authorList>
            <person name="Goeker M."/>
        </authorList>
    </citation>
    <scope>NUCLEOTIDE SEQUENCE [LARGE SCALE GENOMIC DNA]</scope>
    <source>
        <strain evidence="6 7">DSM 45791</strain>
    </source>
</reference>
<evidence type="ECO:0000256" key="2">
    <source>
        <dbReference type="ARBA" id="ARBA00023002"/>
    </source>
</evidence>
<dbReference type="GO" id="GO:0016491">
    <property type="term" value="F:oxidoreductase activity"/>
    <property type="evidence" value="ECO:0007669"/>
    <property type="project" value="UniProtKB-KW"/>
</dbReference>
<dbReference type="GO" id="GO:0008202">
    <property type="term" value="P:steroid metabolic process"/>
    <property type="evidence" value="ECO:0007669"/>
    <property type="project" value="UniProtKB-KW"/>
</dbReference>
<comment type="caution">
    <text evidence="6">The sequence shown here is derived from an EMBL/GenBank/DDBJ whole genome shotgun (WGS) entry which is preliminary data.</text>
</comment>
<dbReference type="FunFam" id="3.40.50.720:FF:000084">
    <property type="entry name" value="Short-chain dehydrogenase reductase"/>
    <property type="match status" value="1"/>
</dbReference>
<dbReference type="SUPFAM" id="SSF51735">
    <property type="entry name" value="NAD(P)-binding Rossmann-fold domains"/>
    <property type="match status" value="1"/>
</dbReference>
<dbReference type="AlphaFoldDB" id="A0A3E0GWP4"/>
<accession>A0A3E0GWP4</accession>
<dbReference type="PANTHER" id="PTHR43180:SF28">
    <property type="entry name" value="NAD(P)-BINDING ROSSMANN-FOLD SUPERFAMILY PROTEIN"/>
    <property type="match status" value="1"/>
</dbReference>
<dbReference type="PANTHER" id="PTHR43180">
    <property type="entry name" value="3-OXOACYL-(ACYL-CARRIER-PROTEIN) REDUCTASE (AFU_ORTHOLOGUE AFUA_6G11210)"/>
    <property type="match status" value="1"/>
</dbReference>
<evidence type="ECO:0000313" key="6">
    <source>
        <dbReference type="EMBL" id="REH28593.1"/>
    </source>
</evidence>
<keyword evidence="7" id="KW-1185">Reference proteome</keyword>
<sequence>MSNELSDKVAIVTGGASGIGRASVETFLAEGARVVIADINRELGESVAAELGPDALFKHTDVADSEQLADLVAFTVESFGGLHVMFNNAGIPTAMRGNFLDDDFADFDRIMAVDLLGVIRGTQHAARHMAANGGGSIINTTSIGGVQGGTGEFAYRAAKAGVIHFTKCAAIDLGRYNVRVNTIAPGAIPTPILGTATAHLPDSDSAVRQLRAVMKSIRPLDREGSPTDIAHAAVYLASERSAYVTGTVLPVDGGITAGLAGNAMAAIEQEQLA</sequence>
<dbReference type="NCBIfam" id="NF005559">
    <property type="entry name" value="PRK07231.1"/>
    <property type="match status" value="1"/>
</dbReference>
<dbReference type="InterPro" id="IPR036291">
    <property type="entry name" value="NAD(P)-bd_dom_sf"/>
</dbReference>
<proteinExistence type="inferred from homology"/>
<dbReference type="RefSeq" id="WP_116181382.1">
    <property type="nucleotide sequence ID" value="NZ_CP144375.1"/>
</dbReference>
<protein>
    <submittedName>
        <fullName evidence="6">NAD(P)-dependent dehydrogenase (Short-subunit alcohol dehydrogenase family)</fullName>
    </submittedName>
</protein>
<dbReference type="EMBL" id="QUNO01000026">
    <property type="protein sequence ID" value="REH28593.1"/>
    <property type="molecule type" value="Genomic_DNA"/>
</dbReference>
<evidence type="ECO:0000256" key="4">
    <source>
        <dbReference type="ARBA" id="ARBA00023098"/>
    </source>
</evidence>
<evidence type="ECO:0000313" key="7">
    <source>
        <dbReference type="Proteomes" id="UP000256269"/>
    </source>
</evidence>
<evidence type="ECO:0000256" key="1">
    <source>
        <dbReference type="ARBA" id="ARBA00006484"/>
    </source>
</evidence>
<keyword evidence="4" id="KW-0443">Lipid metabolism</keyword>
<organism evidence="6 7">
    <name type="scientific">Kutzneria buriramensis</name>
    <dbReference type="NCBI Taxonomy" id="1045776"/>
    <lineage>
        <taxon>Bacteria</taxon>
        <taxon>Bacillati</taxon>
        <taxon>Actinomycetota</taxon>
        <taxon>Actinomycetes</taxon>
        <taxon>Pseudonocardiales</taxon>
        <taxon>Pseudonocardiaceae</taxon>
        <taxon>Kutzneria</taxon>
    </lineage>
</organism>
<gene>
    <name evidence="6" type="ORF">BCF44_12635</name>
</gene>
<evidence type="ECO:0000256" key="3">
    <source>
        <dbReference type="ARBA" id="ARBA00023027"/>
    </source>
</evidence>
<dbReference type="InterPro" id="IPR002347">
    <property type="entry name" value="SDR_fam"/>
</dbReference>
<dbReference type="Proteomes" id="UP000256269">
    <property type="component" value="Unassembled WGS sequence"/>
</dbReference>